<evidence type="ECO:0000256" key="4">
    <source>
        <dbReference type="ARBA" id="ARBA00023134"/>
    </source>
</evidence>
<dbReference type="Gene3D" id="3.90.550.10">
    <property type="entry name" value="Spore Coat Polysaccharide Biosynthesis Protein SpsA, Chain A"/>
    <property type="match status" value="1"/>
</dbReference>
<organism evidence="6 7">
    <name type="scientific">Mycobacterium kansasii</name>
    <dbReference type="NCBI Taxonomy" id="1768"/>
    <lineage>
        <taxon>Bacteria</taxon>
        <taxon>Bacillati</taxon>
        <taxon>Actinomycetota</taxon>
        <taxon>Actinomycetes</taxon>
        <taxon>Mycobacteriales</taxon>
        <taxon>Mycobacteriaceae</taxon>
        <taxon>Mycobacterium</taxon>
    </lineage>
</organism>
<evidence type="ECO:0000313" key="7">
    <source>
        <dbReference type="Proteomes" id="UP000189229"/>
    </source>
</evidence>
<dbReference type="InterPro" id="IPR002835">
    <property type="entry name" value="CofC"/>
</dbReference>
<evidence type="ECO:0000256" key="1">
    <source>
        <dbReference type="ARBA" id="ARBA00022679"/>
    </source>
</evidence>
<gene>
    <name evidence="6" type="ORF">BZL30_0800</name>
</gene>
<feature type="region of interest" description="Disordered" evidence="5">
    <location>
        <begin position="77"/>
        <end position="111"/>
    </location>
</feature>
<dbReference type="SUPFAM" id="SSF53448">
    <property type="entry name" value="Nucleotide-diphospho-sugar transferases"/>
    <property type="match status" value="1"/>
</dbReference>
<dbReference type="GO" id="GO:0005525">
    <property type="term" value="F:GTP binding"/>
    <property type="evidence" value="ECO:0007669"/>
    <property type="project" value="UniProtKB-KW"/>
</dbReference>
<evidence type="ECO:0000256" key="3">
    <source>
        <dbReference type="ARBA" id="ARBA00022741"/>
    </source>
</evidence>
<keyword evidence="1 6" id="KW-0808">Transferase</keyword>
<dbReference type="AlphaFoldDB" id="A0A1V3XW19"/>
<keyword evidence="4" id="KW-0342">GTP-binding</keyword>
<dbReference type="Pfam" id="PF01983">
    <property type="entry name" value="CofC"/>
    <property type="match status" value="1"/>
</dbReference>
<dbReference type="EMBL" id="MVBM01000001">
    <property type="protein sequence ID" value="OOK82966.1"/>
    <property type="molecule type" value="Genomic_DNA"/>
</dbReference>
<proteinExistence type="predicted"/>
<dbReference type="PANTHER" id="PTHR40392:SF1">
    <property type="entry name" value="2-PHOSPHO-L-LACTATE GUANYLYLTRANSFERASE"/>
    <property type="match status" value="1"/>
</dbReference>
<accession>A0A1V3XW19</accession>
<protein>
    <submittedName>
        <fullName evidence="6">2-phospho-L-lactate guanylyltransferase</fullName>
        <ecNumber evidence="6">2.7.7.68</ecNumber>
    </submittedName>
</protein>
<dbReference type="Proteomes" id="UP000189229">
    <property type="component" value="Unassembled WGS sequence"/>
</dbReference>
<evidence type="ECO:0000256" key="5">
    <source>
        <dbReference type="SAM" id="MobiDB-lite"/>
    </source>
</evidence>
<keyword evidence="2 6" id="KW-0548">Nucleotidyltransferase</keyword>
<dbReference type="EC" id="2.7.7.68" evidence="6"/>
<evidence type="ECO:0000256" key="2">
    <source>
        <dbReference type="ARBA" id="ARBA00022695"/>
    </source>
</evidence>
<dbReference type="InterPro" id="IPR029044">
    <property type="entry name" value="Nucleotide-diphossugar_trans"/>
</dbReference>
<dbReference type="GO" id="GO:0043814">
    <property type="term" value="F:phospholactate guanylyltransferase activity"/>
    <property type="evidence" value="ECO:0007669"/>
    <property type="project" value="UniProtKB-EC"/>
</dbReference>
<reference evidence="6 7" key="1">
    <citation type="submission" date="2017-02" db="EMBL/GenBank/DDBJ databases">
        <title>Complete genome sequences of Mycobacterium kansasii strains isolated from rhesus macaques.</title>
        <authorList>
            <person name="Panda A."/>
            <person name="Nagaraj S."/>
            <person name="Zhao X."/>
            <person name="Tettelin H."/>
            <person name="Detolla L.J."/>
        </authorList>
    </citation>
    <scope>NUCLEOTIDE SEQUENCE [LARGE SCALE GENOMIC DNA]</scope>
    <source>
        <strain evidence="6 7">11-3813</strain>
    </source>
</reference>
<sequence>MTSMSGTLADGSGDVGLIIAVKRLAAAKTRLAPVFSARTRENVVLAMLVDTLTAAVRVRALHSITVITPDEAAAAAAAGSAPRCWPTRRRKTMPTRSTTPSPSPNVRWPDR</sequence>
<keyword evidence="3" id="KW-0547">Nucleotide-binding</keyword>
<evidence type="ECO:0000313" key="6">
    <source>
        <dbReference type="EMBL" id="OOK82966.1"/>
    </source>
</evidence>
<dbReference type="PANTHER" id="PTHR40392">
    <property type="entry name" value="2-PHOSPHO-L-LACTATE GUANYLYLTRANSFERASE"/>
    <property type="match status" value="1"/>
</dbReference>
<name>A0A1V3XW19_MYCKA</name>
<comment type="caution">
    <text evidence="6">The sequence shown here is derived from an EMBL/GenBank/DDBJ whole genome shotgun (WGS) entry which is preliminary data.</text>
</comment>